<dbReference type="SUPFAM" id="SSF48452">
    <property type="entry name" value="TPR-like"/>
    <property type="match status" value="2"/>
</dbReference>
<organism evidence="6 7">
    <name type="scientific">Intestinicryptomonas porci</name>
    <dbReference type="NCBI Taxonomy" id="2926320"/>
    <lineage>
        <taxon>Bacteria</taxon>
        <taxon>Pseudomonadati</taxon>
        <taxon>Verrucomicrobiota</taxon>
        <taxon>Opitutia</taxon>
        <taxon>Opitutales</taxon>
        <taxon>Intestinicryptomonaceae</taxon>
        <taxon>Intestinicryptomonas</taxon>
    </lineage>
</organism>
<dbReference type="SMART" id="SM00028">
    <property type="entry name" value="TPR"/>
    <property type="match status" value="4"/>
</dbReference>
<keyword evidence="4" id="KW-0175">Coiled coil</keyword>
<dbReference type="PROSITE" id="PS51257">
    <property type="entry name" value="PROKAR_LIPOPROTEIN"/>
    <property type="match status" value="1"/>
</dbReference>
<feature type="chain" id="PRO_5045175548" evidence="5">
    <location>
        <begin position="22"/>
        <end position="505"/>
    </location>
</feature>
<comment type="caution">
    <text evidence="6">The sequence shown here is derived from an EMBL/GenBank/DDBJ whole genome shotgun (WGS) entry which is preliminary data.</text>
</comment>
<dbReference type="Pfam" id="PF13428">
    <property type="entry name" value="TPR_14"/>
    <property type="match status" value="1"/>
</dbReference>
<evidence type="ECO:0000256" key="1">
    <source>
        <dbReference type="ARBA" id="ARBA00022737"/>
    </source>
</evidence>
<evidence type="ECO:0000256" key="2">
    <source>
        <dbReference type="ARBA" id="ARBA00022803"/>
    </source>
</evidence>
<feature type="repeat" description="TPR" evidence="3">
    <location>
        <begin position="107"/>
        <end position="140"/>
    </location>
</feature>
<evidence type="ECO:0000313" key="7">
    <source>
        <dbReference type="Proteomes" id="UP001275932"/>
    </source>
</evidence>
<dbReference type="EMBL" id="JALBUT010000004">
    <property type="protein sequence ID" value="MDX8415389.1"/>
    <property type="molecule type" value="Genomic_DNA"/>
</dbReference>
<evidence type="ECO:0000256" key="3">
    <source>
        <dbReference type="PROSITE-ProRule" id="PRU00339"/>
    </source>
</evidence>
<accession>A0ABU4WGQ1</accession>
<dbReference type="PROSITE" id="PS50005">
    <property type="entry name" value="TPR"/>
    <property type="match status" value="2"/>
</dbReference>
<keyword evidence="2 3" id="KW-0802">TPR repeat</keyword>
<protein>
    <submittedName>
        <fullName evidence="6">Tetratricopeptide repeat protein</fullName>
    </submittedName>
</protein>
<dbReference type="RefSeq" id="WP_370396836.1">
    <property type="nucleotide sequence ID" value="NZ_JALBUT010000004.1"/>
</dbReference>
<gene>
    <name evidence="6" type="ORF">MOX91_04235</name>
</gene>
<evidence type="ECO:0000313" key="6">
    <source>
        <dbReference type="EMBL" id="MDX8415389.1"/>
    </source>
</evidence>
<dbReference type="Proteomes" id="UP001275932">
    <property type="component" value="Unassembled WGS sequence"/>
</dbReference>
<feature type="repeat" description="TPR" evidence="3">
    <location>
        <begin position="386"/>
        <end position="419"/>
    </location>
</feature>
<dbReference type="InterPro" id="IPR019734">
    <property type="entry name" value="TPR_rpt"/>
</dbReference>
<dbReference type="PANTHER" id="PTHR45586:SF1">
    <property type="entry name" value="LIPOPOLYSACCHARIDE ASSEMBLY PROTEIN B"/>
    <property type="match status" value="1"/>
</dbReference>
<dbReference type="InterPro" id="IPR011990">
    <property type="entry name" value="TPR-like_helical_dom_sf"/>
</dbReference>
<dbReference type="InterPro" id="IPR051012">
    <property type="entry name" value="CellSynth/LPSAsmb/PSIAsmb"/>
</dbReference>
<evidence type="ECO:0000256" key="4">
    <source>
        <dbReference type="SAM" id="Coils"/>
    </source>
</evidence>
<feature type="coiled-coil region" evidence="4">
    <location>
        <begin position="254"/>
        <end position="350"/>
    </location>
</feature>
<dbReference type="PANTHER" id="PTHR45586">
    <property type="entry name" value="TPR REPEAT-CONTAINING PROTEIN PA4667"/>
    <property type="match status" value="1"/>
</dbReference>
<evidence type="ECO:0000256" key="5">
    <source>
        <dbReference type="SAM" id="SignalP"/>
    </source>
</evidence>
<dbReference type="Gene3D" id="1.25.40.10">
    <property type="entry name" value="Tetratricopeptide repeat domain"/>
    <property type="match status" value="2"/>
</dbReference>
<keyword evidence="1" id="KW-0677">Repeat</keyword>
<sequence>MNFLKNFKLFTIAAVSAASLAACKPETPEEKQLRISKEVEEVIANSQQLIQAGKVDKAIDSLEAAFVSYGDDVKIFEALAYAYADKGNHLTSGKYFEKAGDINLSDSDMYVYAASAYEKAGNPNLAINAYKKYLQKNPKSLLAWKSLARNLELAGMFEDALNAYFSAIKNAGRSANAEESARIGALFLKIKNLEQSKNWLLGAYKSAPADDAKLRSEILEGLVEISLAQGDMPNLIKYFDELEKLDAELVKEKFPNLRAHIDEFNRKMREAEEALQKQKEEQAKKEEEARKAEEAKKIEEQKKLEEQKRIDEEKAEEERKIAEAKRLEEQKKLEAERKIEEERLAKERLLMPEYASEASEKLIEKGEIKEAEKISQTVVSKHPKSAVAWASLSKVYTAKGDNKSAFYSAKEALNASPESVEYTILYLNAANKVFSVEKFLDTIYAAREKFPNNPEIMLGLARTYVILKNYEEARYNYILFLQYADKNHPLRAEVEEEIKKIPAAE</sequence>
<feature type="signal peptide" evidence="5">
    <location>
        <begin position="1"/>
        <end position="21"/>
    </location>
</feature>
<keyword evidence="5" id="KW-0732">Signal</keyword>
<proteinExistence type="predicted"/>
<dbReference type="Pfam" id="PF13432">
    <property type="entry name" value="TPR_16"/>
    <property type="match status" value="1"/>
</dbReference>
<reference evidence="6 7" key="1">
    <citation type="submission" date="2022-03" db="EMBL/GenBank/DDBJ databases">
        <title>Novel taxa within the pig intestine.</title>
        <authorList>
            <person name="Wylensek D."/>
            <person name="Bishof K."/>
            <person name="Afrizal A."/>
            <person name="Clavel T."/>
        </authorList>
    </citation>
    <scope>NUCLEOTIDE SEQUENCE [LARGE SCALE GENOMIC DNA]</scope>
    <source>
        <strain evidence="6 7">CLA-KB-P66</strain>
    </source>
</reference>
<keyword evidence="7" id="KW-1185">Reference proteome</keyword>
<name>A0ABU4WGQ1_9BACT</name>